<keyword evidence="5 7" id="KW-0472">Membrane</keyword>
<comment type="subcellular location">
    <subcellularLocation>
        <location evidence="1">Membrane</location>
        <topology evidence="1">Multi-pass membrane protein</topology>
    </subcellularLocation>
</comment>
<evidence type="ECO:0000256" key="1">
    <source>
        <dbReference type="ARBA" id="ARBA00004141"/>
    </source>
</evidence>
<feature type="transmembrane region" description="Helical" evidence="7">
    <location>
        <begin position="211"/>
        <end position="236"/>
    </location>
</feature>
<evidence type="ECO:0000256" key="4">
    <source>
        <dbReference type="ARBA" id="ARBA00022989"/>
    </source>
</evidence>
<proteinExistence type="inferred from homology"/>
<feature type="transmembrane region" description="Helical" evidence="7">
    <location>
        <begin position="367"/>
        <end position="392"/>
    </location>
</feature>
<keyword evidence="4 7" id="KW-1133">Transmembrane helix</keyword>
<dbReference type="PANTHER" id="PTHR21716">
    <property type="entry name" value="TRANSMEMBRANE PROTEIN"/>
    <property type="match status" value="1"/>
</dbReference>
<evidence type="ECO:0000256" key="7">
    <source>
        <dbReference type="SAM" id="Phobius"/>
    </source>
</evidence>
<comment type="similarity">
    <text evidence="2">Belongs to the autoinducer-2 exporter (AI-2E) (TC 2.A.86) family.</text>
</comment>
<feature type="transmembrane region" description="Helical" evidence="7">
    <location>
        <begin position="311"/>
        <end position="332"/>
    </location>
</feature>
<dbReference type="RefSeq" id="WP_070067992.1">
    <property type="nucleotide sequence ID" value="NZ_MJUW02000114.1"/>
</dbReference>
<organism evidence="8 9">
    <name type="scientific">Candidatus Brocadia sapporoensis</name>
    <dbReference type="NCBI Taxonomy" id="392547"/>
    <lineage>
        <taxon>Bacteria</taxon>
        <taxon>Pseudomonadati</taxon>
        <taxon>Planctomycetota</taxon>
        <taxon>Candidatus Brocadiia</taxon>
        <taxon>Candidatus Brocadiales</taxon>
        <taxon>Candidatus Brocadiaceae</taxon>
        <taxon>Candidatus Brocadia</taxon>
    </lineage>
</organism>
<keyword evidence="3 7" id="KW-0812">Transmembrane</keyword>
<evidence type="ECO:0000256" key="3">
    <source>
        <dbReference type="ARBA" id="ARBA00022692"/>
    </source>
</evidence>
<evidence type="ECO:0000313" key="8">
    <source>
        <dbReference type="EMBL" id="OQD44868.1"/>
    </source>
</evidence>
<dbReference type="GO" id="GO:0055085">
    <property type="term" value="P:transmembrane transport"/>
    <property type="evidence" value="ECO:0007669"/>
    <property type="project" value="TreeGrafter"/>
</dbReference>
<evidence type="ECO:0000256" key="2">
    <source>
        <dbReference type="ARBA" id="ARBA00009773"/>
    </source>
</evidence>
<feature type="transmembrane region" description="Helical" evidence="7">
    <location>
        <begin position="339"/>
        <end position="361"/>
    </location>
</feature>
<feature type="transmembrane region" description="Helical" evidence="7">
    <location>
        <begin position="277"/>
        <end position="305"/>
    </location>
</feature>
<dbReference type="EMBL" id="MJUW02000114">
    <property type="protein sequence ID" value="OQD44868.1"/>
    <property type="molecule type" value="Genomic_DNA"/>
</dbReference>
<protein>
    <recommendedName>
        <fullName evidence="10">AI-2E family transporter</fullName>
    </recommendedName>
</protein>
<feature type="transmembrane region" description="Helical" evidence="7">
    <location>
        <begin position="12"/>
        <end position="34"/>
    </location>
</feature>
<comment type="caution">
    <text evidence="8">The sequence shown here is derived from an EMBL/GenBank/DDBJ whole genome shotgun (WGS) entry which is preliminary data.</text>
</comment>
<gene>
    <name evidence="8" type="ORF">BIY37_11620</name>
</gene>
<evidence type="ECO:0008006" key="10">
    <source>
        <dbReference type="Google" id="ProtNLM"/>
    </source>
</evidence>
<dbReference type="PANTHER" id="PTHR21716:SF64">
    <property type="entry name" value="AI-2 TRANSPORT PROTEIN TQSA"/>
    <property type="match status" value="1"/>
</dbReference>
<evidence type="ECO:0000256" key="6">
    <source>
        <dbReference type="SAM" id="MobiDB-lite"/>
    </source>
</evidence>
<dbReference type="AlphaFoldDB" id="A0A1V6LXJ3"/>
<keyword evidence="9" id="KW-1185">Reference proteome</keyword>
<evidence type="ECO:0000313" key="9">
    <source>
        <dbReference type="Proteomes" id="UP000242219"/>
    </source>
</evidence>
<dbReference type="Proteomes" id="UP000242219">
    <property type="component" value="Unassembled WGS sequence"/>
</dbReference>
<dbReference type="GO" id="GO:0016020">
    <property type="term" value="C:membrane"/>
    <property type="evidence" value="ECO:0007669"/>
    <property type="project" value="UniProtKB-SubCell"/>
</dbReference>
<name>A0A1V6LXJ3_9BACT</name>
<feature type="transmembrane region" description="Helical" evidence="7">
    <location>
        <begin position="69"/>
        <end position="94"/>
    </location>
</feature>
<sequence length="417" mass="47070">MKNERQKMLDNLWIRVMLAGISIIIFFILCYFLRGTLISLLMAFIVAYIFDPAVDFFERKTWPFTRKHIQRGFGIVFIIIAVLLTTAGFLTYAIPKTASGIYQVGGMIKDHYPKYQAALESWVERYKDTEFGRTVKLILQEFKEPVSVMDSDKTKSANMGEREEGRSVSSQDAAHERGPDVKRTMFVQIAWKFKKYLPNVMGFLTNSVRNIFYSTFGFFDILLNFIIFSIVSVYLLKDFNIIAKSIKDFFPASKRDYAVRVLSRVNDNLRHFLRGQLVVCLILSLIYSIGLTIAGVPLSFLLGFAGGFGNLIPYVGTGTGIFLASVLSVFHFHDFAHIVYVLMTFGVGQMLEATVITPRIMGKGLGLSPVMVILSILICSQLFGFLGLLLAVPIASTVKVFVDEIISKYKSSEYYKG</sequence>
<dbReference type="Pfam" id="PF01594">
    <property type="entry name" value="AI-2E_transport"/>
    <property type="match status" value="2"/>
</dbReference>
<dbReference type="InterPro" id="IPR002549">
    <property type="entry name" value="AI-2E-like"/>
</dbReference>
<reference evidence="8 9" key="1">
    <citation type="journal article" date="2016" name="Genome Announc.">
        <title>Draft Genome Sequence of the Anaerobic Ammonium-Oxidizing Bacterium 'Candidatus Brocadia sp. 40'.</title>
        <authorList>
            <person name="Ali M."/>
            <person name="Haroon M.F."/>
            <person name="Narita Y."/>
            <person name="Zhang L."/>
            <person name="Rangel Shaw D."/>
            <person name="Okabe S."/>
            <person name="Saikaly P.E."/>
        </authorList>
    </citation>
    <scope>NUCLEOTIDE SEQUENCE [LARGE SCALE GENOMIC DNA]</scope>
    <source>
        <strain evidence="8 9">40</strain>
    </source>
</reference>
<evidence type="ECO:0000256" key="5">
    <source>
        <dbReference type="ARBA" id="ARBA00023136"/>
    </source>
</evidence>
<feature type="compositionally biased region" description="Basic and acidic residues" evidence="6">
    <location>
        <begin position="151"/>
        <end position="166"/>
    </location>
</feature>
<accession>A0A1V6LXJ3</accession>
<feature type="region of interest" description="Disordered" evidence="6">
    <location>
        <begin position="151"/>
        <end position="177"/>
    </location>
</feature>
<feature type="transmembrane region" description="Helical" evidence="7">
    <location>
        <begin position="40"/>
        <end position="57"/>
    </location>
</feature>